<name>A0AAW0EZA0_9TRYP</name>
<protein>
    <submittedName>
        <fullName evidence="1">Uncharacterized protein</fullName>
    </submittedName>
</protein>
<dbReference type="AlphaFoldDB" id="A0AAW0EZA0"/>
<evidence type="ECO:0000313" key="2">
    <source>
        <dbReference type="Proteomes" id="UP001430356"/>
    </source>
</evidence>
<evidence type="ECO:0000313" key="1">
    <source>
        <dbReference type="EMBL" id="KAK7198357.1"/>
    </source>
</evidence>
<reference evidence="1 2" key="1">
    <citation type="journal article" date="2021" name="MBio">
        <title>A New Model Trypanosomatid, Novymonas esmeraldas: Genomic Perception of Its 'Candidatus Pandoraea novymonadis' Endosymbiont.</title>
        <authorList>
            <person name="Zakharova A."/>
            <person name="Saura A."/>
            <person name="Butenko A."/>
            <person name="Podesvova L."/>
            <person name="Warmusova S."/>
            <person name="Kostygov A.Y."/>
            <person name="Nenarokova A."/>
            <person name="Lukes J."/>
            <person name="Opperdoes F.R."/>
            <person name="Yurchenko V."/>
        </authorList>
    </citation>
    <scope>NUCLEOTIDE SEQUENCE [LARGE SCALE GENOMIC DNA]</scope>
    <source>
        <strain evidence="1 2">E262AT.01</strain>
    </source>
</reference>
<gene>
    <name evidence="1" type="ORF">NESM_000794800</name>
</gene>
<proteinExistence type="predicted"/>
<keyword evidence="2" id="KW-1185">Reference proteome</keyword>
<dbReference type="Proteomes" id="UP001430356">
    <property type="component" value="Unassembled WGS sequence"/>
</dbReference>
<dbReference type="EMBL" id="JAECZO010000146">
    <property type="protein sequence ID" value="KAK7198357.1"/>
    <property type="molecule type" value="Genomic_DNA"/>
</dbReference>
<sequence length="246" mass="27452">MPGERAARLRLLRRRRVYRLRDACAALRLGVLALDWRRRCGRAPNPVAAYVCACAADLVRDVCAVGASTRACAAACAAAPYVCVGRDPRDGVRVCVLLPTYAEYFFDHTLHWARVAYSEMARQYVGRGVIAQLQTVGGGWASLHRADRSLMCALQLHAVALAVFDEESVRKCRLFIGWAHLWNSNRATALRLFRAELAAARRWGDDVHEQRCLHAIVNAERNPRLAPGGAHTSHYQLVDMWSRAFA</sequence>
<organism evidence="1 2">
    <name type="scientific">Novymonas esmeraldas</name>
    <dbReference type="NCBI Taxonomy" id="1808958"/>
    <lineage>
        <taxon>Eukaryota</taxon>
        <taxon>Discoba</taxon>
        <taxon>Euglenozoa</taxon>
        <taxon>Kinetoplastea</taxon>
        <taxon>Metakinetoplastina</taxon>
        <taxon>Trypanosomatida</taxon>
        <taxon>Trypanosomatidae</taxon>
        <taxon>Novymonas</taxon>
    </lineage>
</organism>
<accession>A0AAW0EZA0</accession>
<comment type="caution">
    <text evidence="1">The sequence shown here is derived from an EMBL/GenBank/DDBJ whole genome shotgun (WGS) entry which is preliminary data.</text>
</comment>